<proteinExistence type="predicted"/>
<protein>
    <submittedName>
        <fullName evidence="1">Uncharacterized protein</fullName>
    </submittedName>
</protein>
<dbReference type="PROSITE" id="PS51257">
    <property type="entry name" value="PROKAR_LIPOPROTEIN"/>
    <property type="match status" value="1"/>
</dbReference>
<name>A0A3S5EWK3_ACTVI</name>
<accession>A0A3S5EWK3</accession>
<reference evidence="1 2" key="1">
    <citation type="submission" date="2018-12" db="EMBL/GenBank/DDBJ databases">
        <authorList>
            <consortium name="Pathogen Informatics"/>
        </authorList>
    </citation>
    <scope>NUCLEOTIDE SEQUENCE [LARGE SCALE GENOMIC DNA]</scope>
    <source>
        <strain evidence="1 2">NCTC10951</strain>
    </source>
</reference>
<dbReference type="AlphaFoldDB" id="A0A3S5EWK3"/>
<evidence type="ECO:0000313" key="2">
    <source>
        <dbReference type="Proteomes" id="UP000268658"/>
    </source>
</evidence>
<sequence>MLGKGSVPIFTVLADVTGYANVWLVSCNCFLSLSVRGVILAINAVVSKILPSRKSHFVGNLKYFINIWPLKTSWAI</sequence>
<organism evidence="1 2">
    <name type="scientific">Actinomyces viscosus</name>
    <dbReference type="NCBI Taxonomy" id="1656"/>
    <lineage>
        <taxon>Bacteria</taxon>
        <taxon>Bacillati</taxon>
        <taxon>Actinomycetota</taxon>
        <taxon>Actinomycetes</taxon>
        <taxon>Actinomycetales</taxon>
        <taxon>Actinomycetaceae</taxon>
        <taxon>Actinomyces</taxon>
    </lineage>
</organism>
<dbReference type="Proteomes" id="UP000268658">
    <property type="component" value="Chromosome"/>
</dbReference>
<evidence type="ECO:0000313" key="1">
    <source>
        <dbReference type="EMBL" id="VEI17903.1"/>
    </source>
</evidence>
<dbReference type="EMBL" id="LR134477">
    <property type="protein sequence ID" value="VEI17903.1"/>
    <property type="molecule type" value="Genomic_DNA"/>
</dbReference>
<gene>
    <name evidence="1" type="ORF">NCTC10951_02433</name>
</gene>
<dbReference type="KEGG" id="avc:NCTC10951_02433"/>